<dbReference type="InterPro" id="IPR005824">
    <property type="entry name" value="KOW"/>
</dbReference>
<dbReference type="SUPFAM" id="SSF50104">
    <property type="entry name" value="Translation proteins SH3-like domain"/>
    <property type="match status" value="1"/>
</dbReference>
<name>A0A2P6NPW8_9EUKA</name>
<gene>
    <name evidence="6" type="ORF">PROFUN_05768</name>
</gene>
<evidence type="ECO:0000256" key="2">
    <source>
        <dbReference type="ARBA" id="ARBA00022980"/>
    </source>
</evidence>
<dbReference type="OrthoDB" id="2365484at2759"/>
<dbReference type="EMBL" id="MDYQ01000036">
    <property type="protein sequence ID" value="PRP85997.1"/>
    <property type="molecule type" value="Genomic_DNA"/>
</dbReference>
<evidence type="ECO:0000259" key="5">
    <source>
        <dbReference type="Pfam" id="PF00467"/>
    </source>
</evidence>
<dbReference type="CDD" id="cd06090">
    <property type="entry name" value="KOW_RPL27"/>
    <property type="match status" value="1"/>
</dbReference>
<comment type="similarity">
    <text evidence="1 4">Belongs to the eukaryotic ribosomal protein eL27 family.</text>
</comment>
<accession>A0A2P6NPW8</accession>
<dbReference type="GO" id="GO:0005840">
    <property type="term" value="C:ribosome"/>
    <property type="evidence" value="ECO:0007669"/>
    <property type="project" value="UniProtKB-KW"/>
</dbReference>
<comment type="caution">
    <text evidence="6">The sequence shown here is derived from an EMBL/GenBank/DDBJ whole genome shotgun (WGS) entry which is preliminary data.</text>
</comment>
<organism evidence="6 7">
    <name type="scientific">Planoprotostelium fungivorum</name>
    <dbReference type="NCBI Taxonomy" id="1890364"/>
    <lineage>
        <taxon>Eukaryota</taxon>
        <taxon>Amoebozoa</taxon>
        <taxon>Evosea</taxon>
        <taxon>Variosea</taxon>
        <taxon>Cavosteliida</taxon>
        <taxon>Cavosteliaceae</taxon>
        <taxon>Planoprotostelium</taxon>
    </lineage>
</organism>
<feature type="domain" description="KOW" evidence="5">
    <location>
        <begin position="14"/>
        <end position="41"/>
    </location>
</feature>
<dbReference type="InterPro" id="IPR038655">
    <property type="entry name" value="Ribosomal_eL27_sf"/>
</dbReference>
<dbReference type="PROSITE" id="PS01107">
    <property type="entry name" value="RIBOSOMAL_L27E"/>
    <property type="match status" value="1"/>
</dbReference>
<evidence type="ECO:0000256" key="3">
    <source>
        <dbReference type="ARBA" id="ARBA00023274"/>
    </source>
</evidence>
<dbReference type="Proteomes" id="UP000241769">
    <property type="component" value="Unassembled WGS sequence"/>
</dbReference>
<proteinExistence type="inferred from homology"/>
<dbReference type="STRING" id="1890364.A0A2P6NPW8"/>
<dbReference type="AlphaFoldDB" id="A0A2P6NPW8"/>
<sequence length="140" mass="15964">MESLSLTSQSLKTGKVVVVLNGRYTGRKAVVVQTFDKGTKARPFGHALIAGVDRYPLRVHKKMTLKRIAARSHVKPFVKAINFSHLMPTRYGLDIDLSAVNPENATDKGRKASIRRKVTRAFEERYKSGKNRWFFTKLRF</sequence>
<dbReference type="InterPro" id="IPR041991">
    <property type="entry name" value="Ribosomal_eL27_KOW"/>
</dbReference>
<dbReference type="GO" id="GO:0003735">
    <property type="term" value="F:structural constituent of ribosome"/>
    <property type="evidence" value="ECO:0007669"/>
    <property type="project" value="InterPro"/>
</dbReference>
<dbReference type="InParanoid" id="A0A2P6NPW8"/>
<dbReference type="GO" id="GO:0006412">
    <property type="term" value="P:translation"/>
    <property type="evidence" value="ECO:0007669"/>
    <property type="project" value="InterPro"/>
</dbReference>
<reference evidence="6 7" key="1">
    <citation type="journal article" date="2018" name="Genome Biol. Evol.">
        <title>Multiple Roots of Fruiting Body Formation in Amoebozoa.</title>
        <authorList>
            <person name="Hillmann F."/>
            <person name="Forbes G."/>
            <person name="Novohradska S."/>
            <person name="Ferling I."/>
            <person name="Riege K."/>
            <person name="Groth M."/>
            <person name="Westermann M."/>
            <person name="Marz M."/>
            <person name="Spaller T."/>
            <person name="Winckler T."/>
            <person name="Schaap P."/>
            <person name="Glockner G."/>
        </authorList>
    </citation>
    <scope>NUCLEOTIDE SEQUENCE [LARGE SCALE GENOMIC DNA]</scope>
    <source>
        <strain evidence="6 7">Jena</strain>
    </source>
</reference>
<dbReference type="PANTHER" id="PTHR10497">
    <property type="entry name" value="60S RIBOSOMAL PROTEIN L27"/>
    <property type="match status" value="1"/>
</dbReference>
<dbReference type="InterPro" id="IPR001141">
    <property type="entry name" value="Ribosomal_eL27"/>
</dbReference>
<evidence type="ECO:0000256" key="4">
    <source>
        <dbReference type="RuleBase" id="RU000575"/>
    </source>
</evidence>
<evidence type="ECO:0000256" key="1">
    <source>
        <dbReference type="ARBA" id="ARBA00009124"/>
    </source>
</evidence>
<evidence type="ECO:0000313" key="6">
    <source>
        <dbReference type="EMBL" id="PRP85997.1"/>
    </source>
</evidence>
<keyword evidence="7" id="KW-1185">Reference proteome</keyword>
<dbReference type="FunCoup" id="A0A2P6NPW8">
    <property type="interactions" value="505"/>
</dbReference>
<dbReference type="InterPro" id="IPR008991">
    <property type="entry name" value="Translation_prot_SH3-like_sf"/>
</dbReference>
<dbReference type="GO" id="GO:1990904">
    <property type="term" value="C:ribonucleoprotein complex"/>
    <property type="evidence" value="ECO:0007669"/>
    <property type="project" value="UniProtKB-KW"/>
</dbReference>
<dbReference type="InterPro" id="IPR018262">
    <property type="entry name" value="Ribosomal_eL27_CS"/>
</dbReference>
<protein>
    <recommendedName>
        <fullName evidence="4">60S ribosomal protein L27</fullName>
    </recommendedName>
</protein>
<dbReference type="FunFam" id="2.30.30.770:FF:000001">
    <property type="entry name" value="60S ribosomal protein L27"/>
    <property type="match status" value="1"/>
</dbReference>
<keyword evidence="3 4" id="KW-0687">Ribonucleoprotein</keyword>
<evidence type="ECO:0000313" key="7">
    <source>
        <dbReference type="Proteomes" id="UP000241769"/>
    </source>
</evidence>
<keyword evidence="2 4" id="KW-0689">Ribosomal protein</keyword>
<dbReference type="Gene3D" id="2.30.30.770">
    <property type="match status" value="1"/>
</dbReference>
<dbReference type="Pfam" id="PF00467">
    <property type="entry name" value="KOW"/>
    <property type="match status" value="1"/>
</dbReference>
<dbReference type="Pfam" id="PF01777">
    <property type="entry name" value="Ribosomal_L27e"/>
    <property type="match status" value="1"/>
</dbReference>